<dbReference type="Proteomes" id="UP000032360">
    <property type="component" value="Unassembled WGS sequence"/>
</dbReference>
<proteinExistence type="predicted"/>
<protein>
    <submittedName>
        <fullName evidence="3">Uncharacterized protein</fullName>
    </submittedName>
</protein>
<dbReference type="EMBL" id="JXYS01000004">
    <property type="protein sequence ID" value="KJF18880.1"/>
    <property type="molecule type" value="Genomic_DNA"/>
</dbReference>
<name>A0A0D8HLM4_9ACTN</name>
<evidence type="ECO:0000313" key="3">
    <source>
        <dbReference type="EMBL" id="KJF18880.1"/>
    </source>
</evidence>
<feature type="compositionally biased region" description="Basic and acidic residues" evidence="1">
    <location>
        <begin position="31"/>
        <end position="48"/>
    </location>
</feature>
<evidence type="ECO:0000313" key="2">
    <source>
        <dbReference type="EMBL" id="KJF15613.1"/>
    </source>
</evidence>
<feature type="region of interest" description="Disordered" evidence="1">
    <location>
        <begin position="1"/>
        <end position="48"/>
    </location>
</feature>
<evidence type="ECO:0000313" key="4">
    <source>
        <dbReference type="Proteomes" id="UP000032360"/>
    </source>
</evidence>
<feature type="compositionally biased region" description="Polar residues" evidence="1">
    <location>
        <begin position="20"/>
        <end position="30"/>
    </location>
</feature>
<organism evidence="3 4">
    <name type="scientific">Acidithrix ferrooxidans</name>
    <dbReference type="NCBI Taxonomy" id="1280514"/>
    <lineage>
        <taxon>Bacteria</taxon>
        <taxon>Bacillati</taxon>
        <taxon>Actinomycetota</taxon>
        <taxon>Acidimicrobiia</taxon>
        <taxon>Acidimicrobiales</taxon>
        <taxon>Acidimicrobiaceae</taxon>
        <taxon>Acidithrix</taxon>
    </lineage>
</organism>
<gene>
    <name evidence="3" type="ORF">AXFE_02870</name>
    <name evidence="2" type="ORF">AXFE_35370</name>
</gene>
<reference evidence="3 4" key="1">
    <citation type="submission" date="2015-01" db="EMBL/GenBank/DDBJ databases">
        <title>Draft genome of the acidophilic iron oxidizer Acidithrix ferrooxidans strain Py-F3.</title>
        <authorList>
            <person name="Poehlein A."/>
            <person name="Eisen S."/>
            <person name="Schloemann M."/>
            <person name="Johnson B.D."/>
            <person name="Daniel R."/>
            <person name="Muehling M."/>
        </authorList>
    </citation>
    <scope>NUCLEOTIDE SEQUENCE [LARGE SCALE GENOMIC DNA]</scope>
    <source>
        <strain evidence="3 4">Py-F3</strain>
    </source>
</reference>
<accession>A0A0D8HLM4</accession>
<comment type="caution">
    <text evidence="3">The sequence shown here is derived from an EMBL/GenBank/DDBJ whole genome shotgun (WGS) entry which is preliminary data.</text>
</comment>
<dbReference type="EMBL" id="JXYS01000137">
    <property type="protein sequence ID" value="KJF15613.1"/>
    <property type="molecule type" value="Genomic_DNA"/>
</dbReference>
<evidence type="ECO:0000256" key="1">
    <source>
        <dbReference type="SAM" id="MobiDB-lite"/>
    </source>
</evidence>
<keyword evidence="4" id="KW-1185">Reference proteome</keyword>
<dbReference type="AlphaFoldDB" id="A0A0D8HLM4"/>
<sequence>MLPQLPGNRPFETSDKPGQRLSTAQGVDTPQRTEQKEQDKPDHQINNK</sequence>